<organism evidence="1 2">
    <name type="scientific">Brevibacterium phage Cantare</name>
    <dbReference type="NCBI Taxonomy" id="2338395"/>
    <lineage>
        <taxon>Viruses</taxon>
        <taxon>Duplodnaviria</taxon>
        <taxon>Heunggongvirae</taxon>
        <taxon>Uroviricota</taxon>
        <taxon>Caudoviricetes</taxon>
        <taxon>Cantarevirus</taxon>
        <taxon>Cantarevirus cantare</taxon>
    </lineage>
</organism>
<reference evidence="1 2" key="1">
    <citation type="submission" date="2018-10" db="EMBL/GenBank/DDBJ databases">
        <authorList>
            <person name="Zack K."/>
            <person name="Garlena R.A."/>
            <person name="Russell D.A."/>
            <person name="Pope W.H."/>
            <person name="Jacobs-Sera D."/>
            <person name="Hatfull G.F."/>
        </authorList>
    </citation>
    <scope>NUCLEOTIDE SEQUENCE [LARGE SCALE GENOMIC DNA]</scope>
</reference>
<dbReference type="EMBL" id="MK016493">
    <property type="protein sequence ID" value="AYQ99323.1"/>
    <property type="molecule type" value="Genomic_DNA"/>
</dbReference>
<dbReference type="Proteomes" id="UP000279277">
    <property type="component" value="Segment"/>
</dbReference>
<evidence type="ECO:0000313" key="1">
    <source>
        <dbReference type="EMBL" id="AYQ99323.1"/>
    </source>
</evidence>
<dbReference type="KEGG" id="vg:77953039"/>
<sequence length="280" mass="31099">MQTVALGYLRVSKKSHMDVVLFIPGRGRVMTYNHISEVAYVHASSLERPLVRLIEAQFDTTRLDGSTGRIRTTSTPSNLDAVAPAVASFHVPPLTLMKLVRATFLATVGYENVHLDSSFIARNYIVARSLTQTQDSHDEMFQMKIERNMAIEGNEDHGAEVMSYFVYSRNDFGEVGQVVAYGGNQDILVSAGHQNLYSSRMSATHLKHSIGSKNIGDVLRDVGGIKGFDWDKTIPLRKGQVAMAKELIWRFYAERSPVIGGNPIPTGRNIFYTSTTIESL</sequence>
<protein>
    <submittedName>
        <fullName evidence="1">Uncharacterized protein</fullName>
    </submittedName>
</protein>
<evidence type="ECO:0000313" key="2">
    <source>
        <dbReference type="Proteomes" id="UP000279277"/>
    </source>
</evidence>
<dbReference type="RefSeq" id="YP_010676678.1">
    <property type="nucleotide sequence ID" value="NC_071014.1"/>
</dbReference>
<dbReference type="GeneID" id="77953039"/>
<proteinExistence type="predicted"/>
<keyword evidence="2" id="KW-1185">Reference proteome</keyword>
<accession>A0A3G3LZQ4</accession>
<name>A0A3G3LZQ4_9CAUD</name>
<gene>
    <name evidence="1" type="primary">103</name>
    <name evidence="1" type="ORF">PBI_CANTARE_103</name>
</gene>